<sequence length="146" mass="15817">MGLVSRVDRRDVANDVVGAVAVDEHVVGTQVEVGQIVGDPQQREVDEPVGEQVDRPAVIVFHPAVRGARRVGLGAQVDAAQGQRERAVDDEDRLAVLEGQPRAGRAEPRGRGFAGDHELVGVDVVVDRQVTREVVRDLWPELLRGP</sequence>
<organism evidence="1 2">
    <name type="scientific">Mycobacterium timonense</name>
    <dbReference type="NCBI Taxonomy" id="701043"/>
    <lineage>
        <taxon>Bacteria</taxon>
        <taxon>Bacillati</taxon>
        <taxon>Actinomycetota</taxon>
        <taxon>Actinomycetes</taxon>
        <taxon>Mycobacteriales</taxon>
        <taxon>Mycobacteriaceae</taxon>
        <taxon>Mycobacterium</taxon>
        <taxon>Mycobacterium avium complex (MAC)</taxon>
    </lineage>
</organism>
<evidence type="ECO:0000313" key="2">
    <source>
        <dbReference type="Proteomes" id="UP000465301"/>
    </source>
</evidence>
<dbReference type="Proteomes" id="UP000465301">
    <property type="component" value="Unassembled WGS sequence"/>
</dbReference>
<gene>
    <name evidence="1" type="ORF">MTIM_32140</name>
</gene>
<accession>A0A7I9Z8Z7</accession>
<comment type="caution">
    <text evidence="1">The sequence shown here is derived from an EMBL/GenBank/DDBJ whole genome shotgun (WGS) entry which is preliminary data.</text>
</comment>
<dbReference type="EMBL" id="BLLA01000001">
    <property type="protein sequence ID" value="GFG97335.1"/>
    <property type="molecule type" value="Genomic_DNA"/>
</dbReference>
<evidence type="ECO:0000313" key="1">
    <source>
        <dbReference type="EMBL" id="GFG97335.1"/>
    </source>
</evidence>
<dbReference type="AlphaFoldDB" id="A0A7I9Z8Z7"/>
<reference evidence="1 2" key="1">
    <citation type="journal article" date="2019" name="Emerg. Microbes Infect.">
        <title>Comprehensive subspecies identification of 175 nontuberculous mycobacteria species based on 7547 genomic profiles.</title>
        <authorList>
            <person name="Matsumoto Y."/>
            <person name="Kinjo T."/>
            <person name="Motooka D."/>
            <person name="Nabeya D."/>
            <person name="Jung N."/>
            <person name="Uechi K."/>
            <person name="Horii T."/>
            <person name="Iida T."/>
            <person name="Fujita J."/>
            <person name="Nakamura S."/>
        </authorList>
    </citation>
    <scope>NUCLEOTIDE SEQUENCE [LARGE SCALE GENOMIC DNA]</scope>
    <source>
        <strain evidence="1 2">JCM 30726</strain>
    </source>
</reference>
<protein>
    <submittedName>
        <fullName evidence="1">Uncharacterized protein</fullName>
    </submittedName>
</protein>
<proteinExistence type="predicted"/>
<name>A0A7I9Z8Z7_9MYCO</name>
<keyword evidence="2" id="KW-1185">Reference proteome</keyword>